<feature type="transmembrane region" description="Helical" evidence="1">
    <location>
        <begin position="66"/>
        <end position="87"/>
    </location>
</feature>
<evidence type="ECO:0000313" key="2">
    <source>
        <dbReference type="EMBL" id="MBN1573989.1"/>
    </source>
</evidence>
<reference evidence="2" key="1">
    <citation type="journal article" date="2021" name="Environ. Microbiol.">
        <title>Genomic characterization of three novel Desulfobacterota classes expand the metabolic and phylogenetic diversity of the phylum.</title>
        <authorList>
            <person name="Murphy C.L."/>
            <person name="Biggerstaff J."/>
            <person name="Eichhorn A."/>
            <person name="Ewing E."/>
            <person name="Shahan R."/>
            <person name="Soriano D."/>
            <person name="Stewart S."/>
            <person name="VanMol K."/>
            <person name="Walker R."/>
            <person name="Walters P."/>
            <person name="Elshahed M.S."/>
            <person name="Youssef N.H."/>
        </authorList>
    </citation>
    <scope>NUCLEOTIDE SEQUENCE</scope>
    <source>
        <strain evidence="2">Zod_Metabat.24</strain>
    </source>
</reference>
<dbReference type="AlphaFoldDB" id="A0A9D8KGY8"/>
<keyword evidence="1" id="KW-0472">Membrane</keyword>
<comment type="caution">
    <text evidence="2">The sequence shown here is derived from an EMBL/GenBank/DDBJ whole genome shotgun (WGS) entry which is preliminary data.</text>
</comment>
<accession>A0A9D8KGY8</accession>
<gene>
    <name evidence="2" type="ORF">JW984_12405</name>
</gene>
<feature type="transmembrane region" description="Helical" evidence="1">
    <location>
        <begin position="39"/>
        <end position="60"/>
    </location>
</feature>
<proteinExistence type="predicted"/>
<dbReference type="EMBL" id="JAFGIX010000061">
    <property type="protein sequence ID" value="MBN1573989.1"/>
    <property type="molecule type" value="Genomic_DNA"/>
</dbReference>
<organism evidence="2 3">
    <name type="scientific">Candidatus Zymogenus saltonus</name>
    <dbReference type="NCBI Taxonomy" id="2844893"/>
    <lineage>
        <taxon>Bacteria</taxon>
        <taxon>Deltaproteobacteria</taxon>
        <taxon>Candidatus Zymogenia</taxon>
        <taxon>Candidatus Zymogeniales</taxon>
        <taxon>Candidatus Zymogenaceae</taxon>
        <taxon>Candidatus Zymogenus</taxon>
    </lineage>
</organism>
<feature type="transmembrane region" description="Helical" evidence="1">
    <location>
        <begin position="140"/>
        <end position="165"/>
    </location>
</feature>
<reference evidence="2" key="2">
    <citation type="submission" date="2021-01" db="EMBL/GenBank/DDBJ databases">
        <authorList>
            <person name="Hahn C.R."/>
            <person name="Youssef N.H."/>
            <person name="Elshahed M."/>
        </authorList>
    </citation>
    <scope>NUCLEOTIDE SEQUENCE</scope>
    <source>
        <strain evidence="2">Zod_Metabat.24</strain>
    </source>
</reference>
<evidence type="ECO:0000256" key="1">
    <source>
        <dbReference type="SAM" id="Phobius"/>
    </source>
</evidence>
<keyword evidence="1" id="KW-1133">Transmembrane helix</keyword>
<sequence>MTNNEREKCGLKDFFYHEYDVYMDLAKVSEENRDKYIRMYLITISALIGFACKIISDNYIYNDFFLILIVILVLIFSLSFIMARILCSGRIGNVKSKKRVNILRKYLAMMECKGIDVDGILLPTTSDDPKYWKTSSVTGTLLITVLTVMIICFIFILALSIYATISISNGYIVAIVLSSVVAPCLICKSINRICLLKDKDGYVKEKQEICLICEVLSDFCQIKEEDAEEEEKLKKAEDLICERLKNLNCINENIECNKKTNGE</sequence>
<feature type="transmembrane region" description="Helical" evidence="1">
    <location>
        <begin position="171"/>
        <end position="190"/>
    </location>
</feature>
<dbReference type="Proteomes" id="UP000809273">
    <property type="component" value="Unassembled WGS sequence"/>
</dbReference>
<evidence type="ECO:0000313" key="3">
    <source>
        <dbReference type="Proteomes" id="UP000809273"/>
    </source>
</evidence>
<keyword evidence="1" id="KW-0812">Transmembrane</keyword>
<name>A0A9D8KGY8_9DELT</name>
<protein>
    <submittedName>
        <fullName evidence="2">Uncharacterized protein</fullName>
    </submittedName>
</protein>